<dbReference type="InterPro" id="IPR036761">
    <property type="entry name" value="TTHA0802/YceI-like_sf"/>
</dbReference>
<organism evidence="3 4">
    <name type="scientific">Niabella yanshanensis</name>
    <dbReference type="NCBI Taxonomy" id="577386"/>
    <lineage>
        <taxon>Bacteria</taxon>
        <taxon>Pseudomonadati</taxon>
        <taxon>Bacteroidota</taxon>
        <taxon>Chitinophagia</taxon>
        <taxon>Chitinophagales</taxon>
        <taxon>Chitinophagaceae</taxon>
        <taxon>Niabella</taxon>
    </lineage>
</organism>
<keyword evidence="4" id="KW-1185">Reference proteome</keyword>
<dbReference type="SMART" id="SM00867">
    <property type="entry name" value="YceI"/>
    <property type="match status" value="1"/>
</dbReference>
<gene>
    <name evidence="3" type="ORF">U0035_18430</name>
</gene>
<feature type="chain" id="PRO_5047314101" evidence="1">
    <location>
        <begin position="23"/>
        <end position="179"/>
    </location>
</feature>
<feature type="signal peptide" evidence="1">
    <location>
        <begin position="1"/>
        <end position="22"/>
    </location>
</feature>
<proteinExistence type="predicted"/>
<dbReference type="SUPFAM" id="SSF101874">
    <property type="entry name" value="YceI-like"/>
    <property type="match status" value="1"/>
</dbReference>
<dbReference type="RefSeq" id="WP_114791569.1">
    <property type="nucleotide sequence ID" value="NZ_CP139960.1"/>
</dbReference>
<dbReference type="Pfam" id="PF04264">
    <property type="entry name" value="YceI"/>
    <property type="match status" value="1"/>
</dbReference>
<evidence type="ECO:0000259" key="2">
    <source>
        <dbReference type="SMART" id="SM00867"/>
    </source>
</evidence>
<protein>
    <submittedName>
        <fullName evidence="3">YceI family protein</fullName>
    </submittedName>
</protein>
<reference evidence="3 4" key="1">
    <citation type="submission" date="2023-12" db="EMBL/GenBank/DDBJ databases">
        <title>Genome sequencing and assembly of bacterial species from a model synthetic community.</title>
        <authorList>
            <person name="Hogle S.L."/>
        </authorList>
    </citation>
    <scope>NUCLEOTIDE SEQUENCE [LARGE SCALE GENOMIC DNA]</scope>
    <source>
        <strain evidence="3 4">HAMBI_3031</strain>
    </source>
</reference>
<evidence type="ECO:0000313" key="3">
    <source>
        <dbReference type="EMBL" id="WQD37651.1"/>
    </source>
</evidence>
<dbReference type="Proteomes" id="UP001325680">
    <property type="component" value="Chromosome"/>
</dbReference>
<keyword evidence="1" id="KW-0732">Signal</keyword>
<sequence>MYKKTFLILLAASLYMSGFAQNLTPSDADSKISFVIKNMGVNVDGSLTGLKGKMSFNPKKIAASHFDVTVDVNTINTDNKRRDEHLKKDDFFDVEKYPTIGIKTTGIQAKGNNVYFAKAVLTMHGVSKNIQFDFTATPVKGGYQFKAEFSVDRKEYGVGGNSMTMGDNVKVSLDVVGKK</sequence>
<accession>A0ABZ0W3F3</accession>
<dbReference type="PANTHER" id="PTHR34406">
    <property type="entry name" value="PROTEIN YCEI"/>
    <property type="match status" value="1"/>
</dbReference>
<dbReference type="PANTHER" id="PTHR34406:SF1">
    <property type="entry name" value="PROTEIN YCEI"/>
    <property type="match status" value="1"/>
</dbReference>
<dbReference type="Gene3D" id="2.40.128.110">
    <property type="entry name" value="Lipid/polyisoprenoid-binding, YceI-like"/>
    <property type="match status" value="1"/>
</dbReference>
<evidence type="ECO:0000313" key="4">
    <source>
        <dbReference type="Proteomes" id="UP001325680"/>
    </source>
</evidence>
<name>A0ABZ0W3F3_9BACT</name>
<evidence type="ECO:0000256" key="1">
    <source>
        <dbReference type="SAM" id="SignalP"/>
    </source>
</evidence>
<dbReference type="EMBL" id="CP139960">
    <property type="protein sequence ID" value="WQD37651.1"/>
    <property type="molecule type" value="Genomic_DNA"/>
</dbReference>
<feature type="domain" description="Lipid/polyisoprenoid-binding YceI-like" evidence="2">
    <location>
        <begin position="20"/>
        <end position="178"/>
    </location>
</feature>
<dbReference type="InterPro" id="IPR007372">
    <property type="entry name" value="Lipid/polyisoprenoid-bd_YceI"/>
</dbReference>